<dbReference type="OrthoDB" id="10355649at2759"/>
<sequence length="65" mass="6991">ITCDVFAESRSFSFSSSWQRLHAHGIPSLSYIGLAANGSRTAKILRLNADDAKADAAKMSYASAR</sequence>
<dbReference type="AlphaFoldDB" id="A0A8E2E0R3"/>
<proteinExistence type="predicted"/>
<dbReference type="Proteomes" id="UP000250266">
    <property type="component" value="Unassembled WGS sequence"/>
</dbReference>
<evidence type="ECO:0000313" key="1">
    <source>
        <dbReference type="EMBL" id="OCK75271.1"/>
    </source>
</evidence>
<gene>
    <name evidence="1" type="ORF">K432DRAFT_308915</name>
</gene>
<keyword evidence="2" id="KW-1185">Reference proteome</keyword>
<evidence type="ECO:0000313" key="2">
    <source>
        <dbReference type="Proteomes" id="UP000250266"/>
    </source>
</evidence>
<reference evidence="1 2" key="1">
    <citation type="journal article" date="2016" name="Nat. Commun.">
        <title>Ectomycorrhizal ecology is imprinted in the genome of the dominant symbiotic fungus Cenococcum geophilum.</title>
        <authorList>
            <consortium name="DOE Joint Genome Institute"/>
            <person name="Peter M."/>
            <person name="Kohler A."/>
            <person name="Ohm R.A."/>
            <person name="Kuo A."/>
            <person name="Krutzmann J."/>
            <person name="Morin E."/>
            <person name="Arend M."/>
            <person name="Barry K.W."/>
            <person name="Binder M."/>
            <person name="Choi C."/>
            <person name="Clum A."/>
            <person name="Copeland A."/>
            <person name="Grisel N."/>
            <person name="Haridas S."/>
            <person name="Kipfer T."/>
            <person name="LaButti K."/>
            <person name="Lindquist E."/>
            <person name="Lipzen A."/>
            <person name="Maire R."/>
            <person name="Meier B."/>
            <person name="Mihaltcheva S."/>
            <person name="Molinier V."/>
            <person name="Murat C."/>
            <person name="Poggeler S."/>
            <person name="Quandt C.A."/>
            <person name="Sperisen C."/>
            <person name="Tritt A."/>
            <person name="Tisserant E."/>
            <person name="Crous P.W."/>
            <person name="Henrissat B."/>
            <person name="Nehls U."/>
            <person name="Egli S."/>
            <person name="Spatafora J.W."/>
            <person name="Grigoriev I.V."/>
            <person name="Martin F.M."/>
        </authorList>
    </citation>
    <scope>NUCLEOTIDE SEQUENCE [LARGE SCALE GENOMIC DNA]</scope>
    <source>
        <strain evidence="1 2">CBS 459.81</strain>
    </source>
</reference>
<organism evidence="1 2">
    <name type="scientific">Lepidopterella palustris CBS 459.81</name>
    <dbReference type="NCBI Taxonomy" id="1314670"/>
    <lineage>
        <taxon>Eukaryota</taxon>
        <taxon>Fungi</taxon>
        <taxon>Dikarya</taxon>
        <taxon>Ascomycota</taxon>
        <taxon>Pezizomycotina</taxon>
        <taxon>Dothideomycetes</taxon>
        <taxon>Pleosporomycetidae</taxon>
        <taxon>Mytilinidiales</taxon>
        <taxon>Argynnaceae</taxon>
        <taxon>Lepidopterella</taxon>
    </lineage>
</organism>
<accession>A0A8E2E0R3</accession>
<dbReference type="EMBL" id="KV745340">
    <property type="protein sequence ID" value="OCK75271.1"/>
    <property type="molecule type" value="Genomic_DNA"/>
</dbReference>
<name>A0A8E2E0R3_9PEZI</name>
<feature type="non-terminal residue" evidence="1">
    <location>
        <position position="1"/>
    </location>
</feature>
<protein>
    <submittedName>
        <fullName evidence="1">Uncharacterized protein</fullName>
    </submittedName>
</protein>